<accession>A0A345UKR4</accession>
<reference evidence="3 4" key="1">
    <citation type="submission" date="2018-03" db="EMBL/GenBank/DDBJ databases">
        <title>Phenotypic and genomic properties of Cyclonatronum proteinivorum gen. nov., sp. nov., a haloalkaliphilic bacteroidete from soda lakes possessing Na+-translocating rhodopsin.</title>
        <authorList>
            <person name="Toshchakov S.V."/>
            <person name="Korzhenkov A."/>
            <person name="Samarov N.I."/>
            <person name="Kublanov I.V."/>
            <person name="Muntyan M.S."/>
            <person name="Sorokin D.Y."/>
        </authorList>
    </citation>
    <scope>NUCLEOTIDE SEQUENCE [LARGE SCALE GENOMIC DNA]</scope>
    <source>
        <strain evidence="3 4">Omega</strain>
    </source>
</reference>
<evidence type="ECO:0000256" key="2">
    <source>
        <dbReference type="SAM" id="Phobius"/>
    </source>
</evidence>
<name>A0A345UKR4_9BACT</name>
<feature type="transmembrane region" description="Helical" evidence="2">
    <location>
        <begin position="454"/>
        <end position="472"/>
    </location>
</feature>
<organism evidence="3 4">
    <name type="scientific">Cyclonatronum proteinivorum</name>
    <dbReference type="NCBI Taxonomy" id="1457365"/>
    <lineage>
        <taxon>Bacteria</taxon>
        <taxon>Pseudomonadati</taxon>
        <taxon>Balneolota</taxon>
        <taxon>Balneolia</taxon>
        <taxon>Balneolales</taxon>
        <taxon>Cyclonatronaceae</taxon>
        <taxon>Cyclonatronum</taxon>
    </lineage>
</organism>
<feature type="transmembrane region" description="Helical" evidence="2">
    <location>
        <begin position="281"/>
        <end position="304"/>
    </location>
</feature>
<keyword evidence="2" id="KW-1133">Transmembrane helix</keyword>
<feature type="transmembrane region" description="Helical" evidence="2">
    <location>
        <begin position="516"/>
        <end position="534"/>
    </location>
</feature>
<evidence type="ECO:0000256" key="1">
    <source>
        <dbReference type="SAM" id="Coils"/>
    </source>
</evidence>
<dbReference type="PANTHER" id="PTHR16214:SF3">
    <property type="entry name" value="TRANSMEMBRANE PROTEIN 260"/>
    <property type="match status" value="1"/>
</dbReference>
<feature type="transmembrane region" description="Helical" evidence="2">
    <location>
        <begin position="212"/>
        <end position="239"/>
    </location>
</feature>
<dbReference type="EMBL" id="CP027806">
    <property type="protein sequence ID" value="AXJ01066.1"/>
    <property type="molecule type" value="Genomic_DNA"/>
</dbReference>
<feature type="transmembrane region" description="Helical" evidence="2">
    <location>
        <begin position="7"/>
        <end position="26"/>
    </location>
</feature>
<dbReference type="InterPro" id="IPR021280">
    <property type="entry name" value="TMEM260-like"/>
</dbReference>
<dbReference type="PANTHER" id="PTHR16214">
    <property type="entry name" value="TRANSMEMBRANE PROTEIN 260"/>
    <property type="match status" value="1"/>
</dbReference>
<dbReference type="AlphaFoldDB" id="A0A345UKR4"/>
<feature type="coiled-coil region" evidence="1">
    <location>
        <begin position="886"/>
        <end position="913"/>
    </location>
</feature>
<keyword evidence="2" id="KW-0812">Transmembrane</keyword>
<dbReference type="InterPro" id="IPR052724">
    <property type="entry name" value="GT117_domain-containing"/>
</dbReference>
<keyword evidence="4" id="KW-1185">Reference proteome</keyword>
<feature type="transmembrane region" description="Helical" evidence="2">
    <location>
        <begin position="177"/>
        <end position="206"/>
    </location>
</feature>
<gene>
    <name evidence="3" type="ORF">CYPRO_1816</name>
</gene>
<keyword evidence="2" id="KW-0472">Membrane</keyword>
<feature type="transmembrane region" description="Helical" evidence="2">
    <location>
        <begin position="484"/>
        <end position="504"/>
    </location>
</feature>
<evidence type="ECO:0000313" key="4">
    <source>
        <dbReference type="Proteomes" id="UP000254808"/>
    </source>
</evidence>
<feature type="transmembrane region" description="Helical" evidence="2">
    <location>
        <begin position="251"/>
        <end position="275"/>
    </location>
</feature>
<dbReference type="KEGG" id="cprv:CYPRO_1816"/>
<dbReference type="Proteomes" id="UP000254808">
    <property type="component" value="Chromosome"/>
</dbReference>
<feature type="transmembrane region" description="Helical" evidence="2">
    <location>
        <begin position="146"/>
        <end position="165"/>
    </location>
</feature>
<evidence type="ECO:0008006" key="5">
    <source>
        <dbReference type="Google" id="ProtNLM"/>
    </source>
</evidence>
<dbReference type="Pfam" id="PF11028">
    <property type="entry name" value="TMEM260-like"/>
    <property type="match status" value="1"/>
</dbReference>
<feature type="transmembrane region" description="Helical" evidence="2">
    <location>
        <begin position="118"/>
        <end position="140"/>
    </location>
</feature>
<feature type="transmembrane region" description="Helical" evidence="2">
    <location>
        <begin position="430"/>
        <end position="448"/>
    </location>
</feature>
<keyword evidence="1" id="KW-0175">Coiled coil</keyword>
<feature type="transmembrane region" description="Helical" evidence="2">
    <location>
        <begin position="73"/>
        <end position="97"/>
    </location>
</feature>
<protein>
    <recommendedName>
        <fullName evidence="5">DUF2723 domain-containing protein</fullName>
    </recommendedName>
</protein>
<dbReference type="OrthoDB" id="9807602at2"/>
<proteinExistence type="predicted"/>
<sequence>MQTDHKTLNRIFALVSFLFAFILYLLTLSPTADFWDPAERIATAYALQIPHPPGAPMYMLLGRMFSMFMPTEYVAYSINLMSAISSGITIMLLYLIVVRLVRTFTLGHPDTWDDTAKIAMYGGALIGALTFAATDSLWFISVEAETYAMSLTFTALVFWLALKWASVADEKGNERWLVLIAYLVGIAFGIHLLNLLAIFAIALLIYFRKFEFTITGFLAAAGLSVVAFLVIFPGTIIWMPNLANSISQATVGLIGPGLFMLGVLSILGAGIWYTHQNNMKVANYIVVAYTAIMIGYSSYAVIFIRSMSNPAIDQNNPDNIERFTSFIKREQYGTAPLLMGNSFNNLQMDVDRSRDVFFPRRHSTQPQHLAVYANYSSDLDFFLRYQLGHMYFRYFNFNFIGRQADIQDAPSYWGTFSADERFADNPANHFYWYLPFLLGLFGGIYHFVRDWKRALSVLALFVMTGIAIVVFLNQTPMQPRERDYSYAGSFFAFSIWIGLGATGLLDLLRTAVRNKFALIGAIVVMYLLVPMRVLSENYHVGDRSQRFVAPDYAFNLLNSVEPHSILFTNGDNDTFPLWFLQEVYGIRTDVRIVCLSLLNTSWYIDQVKNRWNHDAPPVRLSYTDREIQNIEDKFRFERESDFHRPGTVRIPFDRERFARIISDERLPGQVTIDEHIEAGVAVWPDDLHKPEFTFHVPLEELDDEISFFHQGIVLFSDGDRTFHYTRIQDDIVLDIVRENLNERPIYFAITVAGDAMLGMENYLRLEGKAFRVIPKFHEEEFGHLDTRIHGERLKQFRLRNVNQEGIYFDQNIRRMLDNYRTVFTRQADAFIRKGEYDQANYWLTWGEDIMPFHTIQPDLTSLLTYALRYAQAQNGVDAVRLADDFLPDFMRELRRAVNNMDTVEDELTMLEARLRDPAVRGNPDRRNRLIARTQHLENTLQQHHRRYTSNLSRLIVMQQIYFLANEDETAAGIADMINEIVGTDINFPRDREANNEAFSRIFI</sequence>
<dbReference type="RefSeq" id="WP_124245578.1">
    <property type="nucleotide sequence ID" value="NZ_CP027806.1"/>
</dbReference>
<evidence type="ECO:0000313" key="3">
    <source>
        <dbReference type="EMBL" id="AXJ01066.1"/>
    </source>
</evidence>